<evidence type="ECO:0000313" key="2">
    <source>
        <dbReference type="Ensembl" id="ENSTNIP00000014681.1"/>
    </source>
</evidence>
<dbReference type="HOGENOM" id="CLU_2399154_0_0_1"/>
<protein>
    <submittedName>
        <fullName evidence="2">Uncharacterized protein</fullName>
    </submittedName>
</protein>
<sequence length="93" mass="10136">MVRIFITRFLPISSQTGQEEGHWEVQEGQGPSQQVGRQSQEEEVVQGKSEGQAQQPGALRQGHLRQTVQGGAQLQAHHPGRCLGEAEDPRVAG</sequence>
<dbReference type="AlphaFoldDB" id="H3D2E3"/>
<evidence type="ECO:0000313" key="3">
    <source>
        <dbReference type="Proteomes" id="UP000007303"/>
    </source>
</evidence>
<feature type="compositionally biased region" description="Polar residues" evidence="1">
    <location>
        <begin position="29"/>
        <end position="38"/>
    </location>
</feature>
<feature type="region of interest" description="Disordered" evidence="1">
    <location>
        <begin position="16"/>
        <end position="93"/>
    </location>
</feature>
<reference evidence="3" key="1">
    <citation type="journal article" date="2004" name="Nature">
        <title>Genome duplication in the teleost fish Tetraodon nigroviridis reveals the early vertebrate proto-karyotype.</title>
        <authorList>
            <person name="Jaillon O."/>
            <person name="Aury J.-M."/>
            <person name="Brunet F."/>
            <person name="Petit J.-L."/>
            <person name="Stange-Thomann N."/>
            <person name="Mauceli E."/>
            <person name="Bouneau L."/>
            <person name="Fischer C."/>
            <person name="Ozouf-Costaz C."/>
            <person name="Bernot A."/>
            <person name="Nicaud S."/>
            <person name="Jaffe D."/>
            <person name="Fisher S."/>
            <person name="Lutfalla G."/>
            <person name="Dossat C."/>
            <person name="Segurens B."/>
            <person name="Dasilva C."/>
            <person name="Salanoubat M."/>
            <person name="Levy M."/>
            <person name="Boudet N."/>
            <person name="Castellano S."/>
            <person name="Anthouard V."/>
            <person name="Jubin C."/>
            <person name="Castelli V."/>
            <person name="Katinka M."/>
            <person name="Vacherie B."/>
            <person name="Biemont C."/>
            <person name="Skalli Z."/>
            <person name="Cattolico L."/>
            <person name="Poulain J."/>
            <person name="De Berardinis V."/>
            <person name="Cruaud C."/>
            <person name="Duprat S."/>
            <person name="Brottier P."/>
            <person name="Coutanceau J.-P."/>
            <person name="Gouzy J."/>
            <person name="Parra G."/>
            <person name="Lardier G."/>
            <person name="Chapple C."/>
            <person name="McKernan K.J."/>
            <person name="McEwan P."/>
            <person name="Bosak S."/>
            <person name="Kellis M."/>
            <person name="Volff J.-N."/>
            <person name="Guigo R."/>
            <person name="Zody M.C."/>
            <person name="Mesirov J."/>
            <person name="Lindblad-Toh K."/>
            <person name="Birren B."/>
            <person name="Nusbaum C."/>
            <person name="Kahn D."/>
            <person name="Robinson-Rechavi M."/>
            <person name="Laudet V."/>
            <person name="Schachter V."/>
            <person name="Quetier F."/>
            <person name="Saurin W."/>
            <person name="Scarpelli C."/>
            <person name="Wincker P."/>
            <person name="Lander E.S."/>
            <person name="Weissenbach J."/>
            <person name="Roest Crollius H."/>
        </authorList>
    </citation>
    <scope>NUCLEOTIDE SEQUENCE [LARGE SCALE GENOMIC DNA]</scope>
</reference>
<keyword evidence="3" id="KW-1185">Reference proteome</keyword>
<proteinExistence type="predicted"/>
<accession>H3D2E3</accession>
<evidence type="ECO:0000256" key="1">
    <source>
        <dbReference type="SAM" id="MobiDB-lite"/>
    </source>
</evidence>
<name>H3D2E3_TETNG</name>
<organism evidence="2 3">
    <name type="scientific">Tetraodon nigroviridis</name>
    <name type="common">Spotted green pufferfish</name>
    <name type="synonym">Chelonodon nigroviridis</name>
    <dbReference type="NCBI Taxonomy" id="99883"/>
    <lineage>
        <taxon>Eukaryota</taxon>
        <taxon>Metazoa</taxon>
        <taxon>Chordata</taxon>
        <taxon>Craniata</taxon>
        <taxon>Vertebrata</taxon>
        <taxon>Euteleostomi</taxon>
        <taxon>Actinopterygii</taxon>
        <taxon>Neopterygii</taxon>
        <taxon>Teleostei</taxon>
        <taxon>Neoteleostei</taxon>
        <taxon>Acanthomorphata</taxon>
        <taxon>Eupercaria</taxon>
        <taxon>Tetraodontiformes</taxon>
        <taxon>Tetradontoidea</taxon>
        <taxon>Tetraodontidae</taxon>
        <taxon>Tetraodon</taxon>
    </lineage>
</organism>
<dbReference type="Proteomes" id="UP000007303">
    <property type="component" value="Unassembled WGS sequence"/>
</dbReference>
<reference evidence="2" key="2">
    <citation type="submission" date="2025-08" db="UniProtKB">
        <authorList>
            <consortium name="Ensembl"/>
        </authorList>
    </citation>
    <scope>IDENTIFICATION</scope>
</reference>
<dbReference type="InParanoid" id="H3D2E3"/>
<reference evidence="2" key="3">
    <citation type="submission" date="2025-09" db="UniProtKB">
        <authorList>
            <consortium name="Ensembl"/>
        </authorList>
    </citation>
    <scope>IDENTIFICATION</scope>
</reference>
<dbReference type="Ensembl" id="ENSTNIT00000014881.1">
    <property type="protein sequence ID" value="ENSTNIP00000014681.1"/>
    <property type="gene ID" value="ENSTNIG00000011730.1"/>
</dbReference>